<dbReference type="InterPro" id="IPR052895">
    <property type="entry name" value="HetReg/Transcr_Mod"/>
</dbReference>
<dbReference type="PANTHER" id="PTHR24148">
    <property type="entry name" value="ANKYRIN REPEAT DOMAIN-CONTAINING PROTEIN 39 HOMOLOG-RELATED"/>
    <property type="match status" value="1"/>
</dbReference>
<evidence type="ECO:0000313" key="2">
    <source>
        <dbReference type="Proteomes" id="UP000800035"/>
    </source>
</evidence>
<gene>
    <name evidence="1" type="ORF">CC80DRAFT_419173</name>
</gene>
<feature type="non-terminal residue" evidence="1">
    <location>
        <position position="1"/>
    </location>
</feature>
<name>A0A6A5TNA0_9PLEO</name>
<dbReference type="EMBL" id="ML977002">
    <property type="protein sequence ID" value="KAF1953684.1"/>
    <property type="molecule type" value="Genomic_DNA"/>
</dbReference>
<keyword evidence="2" id="KW-1185">Reference proteome</keyword>
<dbReference type="OrthoDB" id="2157530at2759"/>
<organism evidence="1 2">
    <name type="scientific">Byssothecium circinans</name>
    <dbReference type="NCBI Taxonomy" id="147558"/>
    <lineage>
        <taxon>Eukaryota</taxon>
        <taxon>Fungi</taxon>
        <taxon>Dikarya</taxon>
        <taxon>Ascomycota</taxon>
        <taxon>Pezizomycotina</taxon>
        <taxon>Dothideomycetes</taxon>
        <taxon>Pleosporomycetidae</taxon>
        <taxon>Pleosporales</taxon>
        <taxon>Massarineae</taxon>
        <taxon>Massarinaceae</taxon>
        <taxon>Byssothecium</taxon>
    </lineage>
</organism>
<dbReference type="AlphaFoldDB" id="A0A6A5TNA0"/>
<protein>
    <submittedName>
        <fullName evidence="1">Uncharacterized protein</fullName>
    </submittedName>
</protein>
<reference evidence="1" key="1">
    <citation type="journal article" date="2020" name="Stud. Mycol.">
        <title>101 Dothideomycetes genomes: a test case for predicting lifestyles and emergence of pathogens.</title>
        <authorList>
            <person name="Haridas S."/>
            <person name="Albert R."/>
            <person name="Binder M."/>
            <person name="Bloem J."/>
            <person name="Labutti K."/>
            <person name="Salamov A."/>
            <person name="Andreopoulos B."/>
            <person name="Baker S."/>
            <person name="Barry K."/>
            <person name="Bills G."/>
            <person name="Bluhm B."/>
            <person name="Cannon C."/>
            <person name="Castanera R."/>
            <person name="Culley D."/>
            <person name="Daum C."/>
            <person name="Ezra D."/>
            <person name="Gonzalez J."/>
            <person name="Henrissat B."/>
            <person name="Kuo A."/>
            <person name="Liang C."/>
            <person name="Lipzen A."/>
            <person name="Lutzoni F."/>
            <person name="Magnuson J."/>
            <person name="Mondo S."/>
            <person name="Nolan M."/>
            <person name="Ohm R."/>
            <person name="Pangilinan J."/>
            <person name="Park H.-J."/>
            <person name="Ramirez L."/>
            <person name="Alfaro M."/>
            <person name="Sun H."/>
            <person name="Tritt A."/>
            <person name="Yoshinaga Y."/>
            <person name="Zwiers L.-H."/>
            <person name="Turgeon B."/>
            <person name="Goodwin S."/>
            <person name="Spatafora J."/>
            <person name="Crous P."/>
            <person name="Grigoriev I."/>
        </authorList>
    </citation>
    <scope>NUCLEOTIDE SEQUENCE</scope>
    <source>
        <strain evidence="1">CBS 675.92</strain>
    </source>
</reference>
<proteinExistence type="predicted"/>
<accession>A0A6A5TNA0</accession>
<dbReference type="Proteomes" id="UP000800035">
    <property type="component" value="Unassembled WGS sequence"/>
</dbReference>
<evidence type="ECO:0000313" key="1">
    <source>
        <dbReference type="EMBL" id="KAF1953684.1"/>
    </source>
</evidence>
<sequence>IRLVEILPTDNIDAQLECRLERTNVEEAKPYEALSYTWGTPDFSEEILLNGQSFKVTPNLKCAL</sequence>
<dbReference type="PANTHER" id="PTHR24148:SF73">
    <property type="entry name" value="HET DOMAIN PROTEIN (AFU_ORTHOLOGUE AFUA_8G01020)"/>
    <property type="match status" value="1"/>
</dbReference>